<dbReference type="SMART" id="SM00849">
    <property type="entry name" value="Lactamase_B"/>
    <property type="match status" value="1"/>
</dbReference>
<dbReference type="Pfam" id="PF11718">
    <property type="entry name" value="CPSF73-100_C"/>
    <property type="match status" value="1"/>
</dbReference>
<evidence type="ECO:0000256" key="7">
    <source>
        <dbReference type="ARBA" id="ARBA00022801"/>
    </source>
</evidence>
<comment type="similarity">
    <text evidence="2">Belongs to the metallo-beta-lactamase superfamily. RNA-metabolizing metallo-beta-lactamase-like family. CPSF2/YSH1 subfamily.</text>
</comment>
<dbReference type="Pfam" id="PF07521">
    <property type="entry name" value="RMMBL"/>
    <property type="match status" value="1"/>
</dbReference>
<dbReference type="Pfam" id="PF10996">
    <property type="entry name" value="Beta-Casp"/>
    <property type="match status" value="1"/>
</dbReference>
<dbReference type="InterPro" id="IPR022712">
    <property type="entry name" value="Beta_Casp"/>
</dbReference>
<dbReference type="GO" id="GO:0004534">
    <property type="term" value="F:5'-3' RNA exonuclease activity"/>
    <property type="evidence" value="ECO:0007669"/>
    <property type="project" value="TreeGrafter"/>
</dbReference>
<keyword evidence="16" id="KW-1185">Reference proteome</keyword>
<dbReference type="Gene3D" id="3.60.15.10">
    <property type="entry name" value="Ribonuclease Z/Hydroxyacylglutathione hydrolase-like"/>
    <property type="match status" value="1"/>
</dbReference>
<keyword evidence="4" id="KW-0507">mRNA processing</keyword>
<evidence type="ECO:0000256" key="11">
    <source>
        <dbReference type="ARBA" id="ARBA00075008"/>
    </source>
</evidence>
<evidence type="ECO:0000256" key="4">
    <source>
        <dbReference type="ARBA" id="ARBA00022664"/>
    </source>
</evidence>
<feature type="domain" description="Metallo-beta-lactamase" evidence="12">
    <location>
        <begin position="28"/>
        <end position="242"/>
    </location>
</feature>
<dbReference type="Gene3D" id="3.40.50.10890">
    <property type="match status" value="1"/>
</dbReference>
<dbReference type="CDD" id="cd16292">
    <property type="entry name" value="CPSF3-like_MBL-fold"/>
    <property type="match status" value="1"/>
</dbReference>
<dbReference type="GO" id="GO:0006397">
    <property type="term" value="P:mRNA processing"/>
    <property type="evidence" value="ECO:0007669"/>
    <property type="project" value="UniProtKB-KW"/>
</dbReference>
<evidence type="ECO:0000256" key="8">
    <source>
        <dbReference type="ARBA" id="ARBA00023242"/>
    </source>
</evidence>
<evidence type="ECO:0000256" key="9">
    <source>
        <dbReference type="ARBA" id="ARBA00032592"/>
    </source>
</evidence>
<dbReference type="GO" id="GO:0003723">
    <property type="term" value="F:RNA binding"/>
    <property type="evidence" value="ECO:0007669"/>
    <property type="project" value="TreeGrafter"/>
</dbReference>
<organism evidence="15 16">
    <name type="scientific">Protomyces lactucae-debilis</name>
    <dbReference type="NCBI Taxonomy" id="2754530"/>
    <lineage>
        <taxon>Eukaryota</taxon>
        <taxon>Fungi</taxon>
        <taxon>Dikarya</taxon>
        <taxon>Ascomycota</taxon>
        <taxon>Taphrinomycotina</taxon>
        <taxon>Taphrinomycetes</taxon>
        <taxon>Taphrinales</taxon>
        <taxon>Protomycetaceae</taxon>
        <taxon>Protomyces</taxon>
    </lineage>
</organism>
<dbReference type="PANTHER" id="PTHR11203">
    <property type="entry name" value="CLEAVAGE AND POLYADENYLATION SPECIFICITY FACTOR FAMILY MEMBER"/>
    <property type="match status" value="1"/>
</dbReference>
<evidence type="ECO:0000256" key="3">
    <source>
        <dbReference type="ARBA" id="ARBA00018311"/>
    </source>
</evidence>
<proteinExistence type="inferred from homology"/>
<feature type="domain" description="Pre-mRNA 3'-end-processing endonuclease polyadenylation factor C-term" evidence="14">
    <location>
        <begin position="499"/>
        <end position="742"/>
    </location>
</feature>
<evidence type="ECO:0000259" key="13">
    <source>
        <dbReference type="SMART" id="SM01027"/>
    </source>
</evidence>
<dbReference type="InterPro" id="IPR036866">
    <property type="entry name" value="RibonucZ/Hydroxyglut_hydro"/>
</dbReference>
<evidence type="ECO:0000259" key="12">
    <source>
        <dbReference type="SMART" id="SM00849"/>
    </source>
</evidence>
<dbReference type="FunFam" id="3.40.50.10890:FF:000001">
    <property type="entry name" value="Cleavage and polyadenylation specificity factor subunit 3"/>
    <property type="match status" value="1"/>
</dbReference>
<dbReference type="Proteomes" id="UP000193685">
    <property type="component" value="Unassembled WGS sequence"/>
</dbReference>
<dbReference type="InterPro" id="IPR021718">
    <property type="entry name" value="CPSF73-100_C"/>
</dbReference>
<dbReference type="SUPFAM" id="SSF56281">
    <property type="entry name" value="Metallo-hydrolase/oxidoreductase"/>
    <property type="match status" value="1"/>
</dbReference>
<comment type="subcellular location">
    <subcellularLocation>
        <location evidence="1">Nucleus</location>
    </subcellularLocation>
</comment>
<dbReference type="STRING" id="56484.A0A1Y2FTT3"/>
<dbReference type="OrthoDB" id="10249535at2759"/>
<evidence type="ECO:0000313" key="15">
    <source>
        <dbReference type="EMBL" id="ORY86977.1"/>
    </source>
</evidence>
<evidence type="ECO:0000313" key="16">
    <source>
        <dbReference type="Proteomes" id="UP000193685"/>
    </source>
</evidence>
<sequence>MSVKRPADGSAPKDVLQFTNLGAGAEVGRSCHIIQFKGKTIMLDAGVHPAYSGQASLPFYDEFDLSEVDILLISHFHLDHAASLPHVMQKTNFKGRVFMTHPTKAIYKWLMSDFVRVSSATSGSGEVDQLYSEAELAKSFESIEAVDYHSTTVVNGIKFTAYHAGHVLGGAMYFIEIAGVKILFTGDYSREQDRHLNIAEVPPEKPDILITESTYGTATHQSRVEKEARLTNLISKAVLRGGRVLMPVFALGRAQEILLILDEYWSNHPELQHVPIYYISALAKKCMAVFQTYIYTMNDAIQAEFQHHNPFIFKHIASIRSLDRFDDIGPSVMLASPGMLQNGNSRALLERWAPDQKNLLMVTGYSVEGTMAKHIMNEPTEITSVMGQGGGASNVRIPRRMAVEELSFAAHVDFTQNRDFIDAVDAKHIILVHGEALNMGKLKSALLSKYSPLRGTDQEKHVWNPKNCDTLELEFVSVKIAKVVGQLATQHLSVDDKPASDLIAGILVQRDFEYKLMAPQDLQEESGIGSTTLVQRQKLRYHAGPDLVEHHLKQMFGAVKRLPLSKKEKADAEQAATTASKKTSGKLTGVVEKLGVMDLVTVMIDTITKRLTVEWAGGSLSDAVADAVLCILAGIESSPVSVKLSSKACNHGHAKDEDEKHDVLGYGHAGLTVDQRKERIRMFVRQQFGSCDDTDNGISVEVDGKVATVPWHDLTAVDCPSAALKARLQGILKGAVDTIAPFAEEQEAITKEGYERQAQKA</sequence>
<dbReference type="Pfam" id="PF16661">
    <property type="entry name" value="Lactamase_B_6"/>
    <property type="match status" value="1"/>
</dbReference>
<evidence type="ECO:0000256" key="10">
    <source>
        <dbReference type="ARBA" id="ARBA00069466"/>
    </source>
</evidence>
<dbReference type="GeneID" id="63785169"/>
<keyword evidence="6" id="KW-0255">Endonuclease</keyword>
<evidence type="ECO:0000256" key="1">
    <source>
        <dbReference type="ARBA" id="ARBA00004123"/>
    </source>
</evidence>
<dbReference type="GO" id="GO:0005847">
    <property type="term" value="C:mRNA cleavage and polyadenylation specificity factor complex"/>
    <property type="evidence" value="ECO:0007669"/>
    <property type="project" value="TreeGrafter"/>
</dbReference>
<keyword evidence="5" id="KW-0540">Nuclease</keyword>
<dbReference type="FunFam" id="3.60.15.10:FF:000001">
    <property type="entry name" value="Cleavage and polyadenylation specificity factor"/>
    <property type="match status" value="1"/>
</dbReference>
<dbReference type="SMART" id="SM01098">
    <property type="entry name" value="CPSF73-100_C"/>
    <property type="match status" value="1"/>
</dbReference>
<gene>
    <name evidence="15" type="ORF">BCR37DRAFT_376313</name>
</gene>
<dbReference type="OMA" id="CKQHITL"/>
<reference evidence="15 16" key="1">
    <citation type="submission" date="2016-07" db="EMBL/GenBank/DDBJ databases">
        <title>Pervasive Adenine N6-methylation of Active Genes in Fungi.</title>
        <authorList>
            <consortium name="DOE Joint Genome Institute"/>
            <person name="Mondo S.J."/>
            <person name="Dannebaum R.O."/>
            <person name="Kuo R.C."/>
            <person name="Labutti K."/>
            <person name="Haridas S."/>
            <person name="Kuo A."/>
            <person name="Salamov A."/>
            <person name="Ahrendt S.R."/>
            <person name="Lipzen A."/>
            <person name="Sullivan W."/>
            <person name="Andreopoulos W.B."/>
            <person name="Clum A."/>
            <person name="Lindquist E."/>
            <person name="Daum C."/>
            <person name="Ramamoorthy G.K."/>
            <person name="Gryganskyi A."/>
            <person name="Culley D."/>
            <person name="Magnuson J.K."/>
            <person name="James T.Y."/>
            <person name="O'Malley M.A."/>
            <person name="Stajich J.E."/>
            <person name="Spatafora J.W."/>
            <person name="Visel A."/>
            <person name="Grigoriev I.V."/>
        </authorList>
    </citation>
    <scope>NUCLEOTIDE SEQUENCE [LARGE SCALE GENOMIC DNA]</scope>
    <source>
        <strain evidence="15 16">12-1054</strain>
    </source>
</reference>
<evidence type="ECO:0000256" key="5">
    <source>
        <dbReference type="ARBA" id="ARBA00022722"/>
    </source>
</evidence>
<feature type="domain" description="Beta-Casp" evidence="13">
    <location>
        <begin position="254"/>
        <end position="375"/>
    </location>
</feature>
<dbReference type="InterPro" id="IPR001279">
    <property type="entry name" value="Metallo-B-lactamas"/>
</dbReference>
<dbReference type="PANTHER" id="PTHR11203:SF11">
    <property type="entry name" value="CLEAVAGE AND POLYADENYLATION SPECIFICITY FACTOR SUBUNIT 3"/>
    <property type="match status" value="1"/>
</dbReference>
<dbReference type="EMBL" id="MCFI01000002">
    <property type="protein sequence ID" value="ORY86977.1"/>
    <property type="molecule type" value="Genomic_DNA"/>
</dbReference>
<dbReference type="InterPro" id="IPR011108">
    <property type="entry name" value="RMMBL"/>
</dbReference>
<comment type="caution">
    <text evidence="15">The sequence shown here is derived from an EMBL/GenBank/DDBJ whole genome shotgun (WGS) entry which is preliminary data.</text>
</comment>
<evidence type="ECO:0000256" key="6">
    <source>
        <dbReference type="ARBA" id="ARBA00022759"/>
    </source>
</evidence>
<protein>
    <recommendedName>
        <fullName evidence="3">Endoribonuclease YSH1</fullName>
    </recommendedName>
    <alternativeName>
        <fullName evidence="10">Endoribonuclease ysh1</fullName>
    </alternativeName>
    <alternativeName>
        <fullName evidence="9 11">mRNA 3'-end-processing protein YSH1</fullName>
    </alternativeName>
</protein>
<dbReference type="SMART" id="SM01027">
    <property type="entry name" value="Beta-Casp"/>
    <property type="match status" value="1"/>
</dbReference>
<keyword evidence="7" id="KW-0378">Hydrolase</keyword>
<keyword evidence="8" id="KW-0539">Nucleus</keyword>
<dbReference type="InterPro" id="IPR050698">
    <property type="entry name" value="MBL"/>
</dbReference>
<accession>A0A1Y2FTT3</accession>
<name>A0A1Y2FTT3_PROLT</name>
<dbReference type="GO" id="GO:0004521">
    <property type="term" value="F:RNA endonuclease activity"/>
    <property type="evidence" value="ECO:0007669"/>
    <property type="project" value="TreeGrafter"/>
</dbReference>
<dbReference type="AlphaFoldDB" id="A0A1Y2FTT3"/>
<evidence type="ECO:0000259" key="14">
    <source>
        <dbReference type="SMART" id="SM01098"/>
    </source>
</evidence>
<dbReference type="RefSeq" id="XP_040727833.1">
    <property type="nucleotide sequence ID" value="XM_040868570.1"/>
</dbReference>
<evidence type="ECO:0000256" key="2">
    <source>
        <dbReference type="ARBA" id="ARBA00010624"/>
    </source>
</evidence>